<reference evidence="1 2" key="1">
    <citation type="submission" date="2019-05" db="EMBL/GenBank/DDBJ databases">
        <title>Comparative genomics and metabolomics analyses of clavulanic acid producing Streptomyces species provides insight into specialized metabolism and evolution of beta-lactam biosynthetic gene clusters.</title>
        <authorList>
            <person name="Moore M.A."/>
            <person name="Cruz-Morales P."/>
            <person name="Barona Gomez F."/>
            <person name="Kapil T."/>
        </authorList>
    </citation>
    <scope>NUCLEOTIDE SEQUENCE [LARGE SCALE GENOMIC DNA]</scope>
    <source>
        <strain evidence="1 2">NRRL 5741</strain>
    </source>
</reference>
<protein>
    <submittedName>
        <fullName evidence="1">Esterase</fullName>
    </submittedName>
</protein>
<dbReference type="EMBL" id="VCLA01000201">
    <property type="protein sequence ID" value="MQT05394.1"/>
    <property type="molecule type" value="Genomic_DNA"/>
</dbReference>
<organism evidence="1 2">
    <name type="scientific">Streptomyces jumonjinensis</name>
    <dbReference type="NCBI Taxonomy" id="1945"/>
    <lineage>
        <taxon>Bacteria</taxon>
        <taxon>Bacillati</taxon>
        <taxon>Actinomycetota</taxon>
        <taxon>Actinomycetes</taxon>
        <taxon>Kitasatosporales</taxon>
        <taxon>Streptomycetaceae</taxon>
        <taxon>Streptomyces</taxon>
    </lineage>
</organism>
<proteinExistence type="predicted"/>
<evidence type="ECO:0000313" key="2">
    <source>
        <dbReference type="Proteomes" id="UP000419138"/>
    </source>
</evidence>
<name>A0A646KSV5_STRJU</name>
<gene>
    <name evidence="1" type="ORF">FF041_36475</name>
</gene>
<dbReference type="RefSeq" id="WP_153526786.1">
    <property type="nucleotide sequence ID" value="NZ_JBEPDZ010000024.1"/>
</dbReference>
<comment type="caution">
    <text evidence="1">The sequence shown here is derived from an EMBL/GenBank/DDBJ whole genome shotgun (WGS) entry which is preliminary data.</text>
</comment>
<evidence type="ECO:0000313" key="1">
    <source>
        <dbReference type="EMBL" id="MQT05394.1"/>
    </source>
</evidence>
<dbReference type="AlphaFoldDB" id="A0A646KSV5"/>
<dbReference type="Proteomes" id="UP000419138">
    <property type="component" value="Unassembled WGS sequence"/>
</dbReference>
<dbReference type="OrthoDB" id="4226815at2"/>
<accession>A0A646KSV5</accession>
<sequence>MTPPTALFPLRKATLRPMPDGVRGALVREVSPVPGDILRTTWHSATTSRQDRIGTGVLLLNWTPASSGGMDVTALFGLHTMEVTLATWPNLHGDWSTTVHPTIYETLGLYAALRVATDALNLANEHATV</sequence>
<keyword evidence="2" id="KW-1185">Reference proteome</keyword>